<gene>
    <name evidence="7" type="primary">cbiQ</name>
    <name evidence="7" type="ORF">LPQ35_10995</name>
</gene>
<dbReference type="Proteomes" id="UP001492541">
    <property type="component" value="Chromosome"/>
</dbReference>
<evidence type="ECO:0000256" key="1">
    <source>
        <dbReference type="ARBA" id="ARBA00004651"/>
    </source>
</evidence>
<keyword evidence="2" id="KW-1003">Cell membrane</keyword>
<evidence type="ECO:0000313" key="7">
    <source>
        <dbReference type="EMBL" id="XAT63765.1"/>
    </source>
</evidence>
<feature type="transmembrane region" description="Helical" evidence="6">
    <location>
        <begin position="226"/>
        <end position="242"/>
    </location>
</feature>
<feature type="transmembrane region" description="Helical" evidence="6">
    <location>
        <begin position="59"/>
        <end position="76"/>
    </location>
</feature>
<dbReference type="NCBIfam" id="TIGR02454">
    <property type="entry name" value="ECF_T_CbiQ"/>
    <property type="match status" value="1"/>
</dbReference>
<dbReference type="GeneID" id="90450230"/>
<comment type="subcellular location">
    <subcellularLocation>
        <location evidence="1">Cell membrane</location>
        <topology evidence="1">Multi-pass membrane protein</topology>
    </subcellularLocation>
</comment>
<proteinExistence type="predicted"/>
<reference evidence="7 8" key="1">
    <citation type="submission" date="2021-11" db="EMBL/GenBank/DDBJ databases">
        <title>Whole genome of Geoglobus acetivorans.</title>
        <authorList>
            <person name="Liu D."/>
        </authorList>
    </citation>
    <scope>NUCLEOTIDE SEQUENCE [LARGE SCALE GENOMIC DNA]</scope>
    <source>
        <strain evidence="7 8">SBH6</strain>
    </source>
</reference>
<evidence type="ECO:0000256" key="5">
    <source>
        <dbReference type="ARBA" id="ARBA00023136"/>
    </source>
</evidence>
<evidence type="ECO:0000256" key="2">
    <source>
        <dbReference type="ARBA" id="ARBA00022475"/>
    </source>
</evidence>
<keyword evidence="3 6" id="KW-0812">Transmembrane</keyword>
<dbReference type="InterPro" id="IPR012809">
    <property type="entry name" value="ECF_CbiQ"/>
</dbReference>
<keyword evidence="5 6" id="KW-0472">Membrane</keyword>
<dbReference type="PANTHER" id="PTHR34857">
    <property type="entry name" value="SLL0384 PROTEIN"/>
    <property type="match status" value="1"/>
</dbReference>
<evidence type="ECO:0000313" key="8">
    <source>
        <dbReference type="Proteomes" id="UP001492541"/>
    </source>
</evidence>
<name>A0ABZ3H4X1_GEOAI</name>
<dbReference type="CDD" id="cd16914">
    <property type="entry name" value="EcfT"/>
    <property type="match status" value="1"/>
</dbReference>
<evidence type="ECO:0000256" key="6">
    <source>
        <dbReference type="SAM" id="Phobius"/>
    </source>
</evidence>
<dbReference type="EMBL" id="CP087714">
    <property type="protein sequence ID" value="XAT63765.1"/>
    <property type="molecule type" value="Genomic_DNA"/>
</dbReference>
<evidence type="ECO:0000256" key="3">
    <source>
        <dbReference type="ARBA" id="ARBA00022692"/>
    </source>
</evidence>
<dbReference type="PANTHER" id="PTHR34857:SF2">
    <property type="entry name" value="SLL0384 PROTEIN"/>
    <property type="match status" value="1"/>
</dbReference>
<dbReference type="InterPro" id="IPR003339">
    <property type="entry name" value="ABC/ECF_trnsptr_transmembrane"/>
</dbReference>
<protein>
    <submittedName>
        <fullName evidence="7">Cobalt ECF transporter T component CbiQ</fullName>
    </submittedName>
</protein>
<evidence type="ECO:0000256" key="4">
    <source>
        <dbReference type="ARBA" id="ARBA00022989"/>
    </source>
</evidence>
<keyword evidence="4 6" id="KW-1133">Transmembrane helix</keyword>
<feature type="transmembrane region" description="Helical" evidence="6">
    <location>
        <begin position="83"/>
        <end position="99"/>
    </location>
</feature>
<feature type="transmembrane region" description="Helical" evidence="6">
    <location>
        <begin position="105"/>
        <end position="125"/>
    </location>
</feature>
<sequence>MHLLIEKTLKHAAEYFQNFFIHEYTRKSYLHNVHPAVKLAGTAVLILLSITTFDPKKLMLTIVAIMLLAFNTGLGLKELVKRSYLFTVFSFIIVLPVSISERDLHYAVIFPLRVFSAILAIQMLIMTTKLNEIVYAMKRLKLPDVLSDTIWLTYRYTTVMFRDLLNIMLAREARRLTKSNHSEVLKKGGEMLGLYFLRSFEKAEKIEMAMRVRGKHASFSKRYDPGYFYIAYLAGVSAWWLML</sequence>
<dbReference type="Pfam" id="PF02361">
    <property type="entry name" value="CbiQ"/>
    <property type="match status" value="1"/>
</dbReference>
<dbReference type="RefSeq" id="WP_193806932.1">
    <property type="nucleotide sequence ID" value="NZ_CP087714.1"/>
</dbReference>
<accession>A0ABZ3H4X1</accession>
<organism evidence="7 8">
    <name type="scientific">Geoglobus acetivorans</name>
    <dbReference type="NCBI Taxonomy" id="565033"/>
    <lineage>
        <taxon>Archaea</taxon>
        <taxon>Methanobacteriati</taxon>
        <taxon>Methanobacteriota</taxon>
        <taxon>Archaeoglobi</taxon>
        <taxon>Archaeoglobales</taxon>
        <taxon>Archaeoglobaceae</taxon>
        <taxon>Geoglobus</taxon>
    </lineage>
</organism>
<dbReference type="InterPro" id="IPR051611">
    <property type="entry name" value="ECF_transporter_component"/>
</dbReference>
<keyword evidence="8" id="KW-1185">Reference proteome</keyword>
<feature type="transmembrane region" description="Helical" evidence="6">
    <location>
        <begin position="36"/>
        <end position="53"/>
    </location>
</feature>